<evidence type="ECO:0000256" key="3">
    <source>
        <dbReference type="PIRSR" id="PIRSR611554-1"/>
    </source>
</evidence>
<dbReference type="InterPro" id="IPR011554">
    <property type="entry name" value="HMG_CoA_synthase_prok"/>
</dbReference>
<feature type="binding site" evidence="4">
    <location>
        <position position="275"/>
    </location>
    <ligand>
        <name>(3S)-3-hydroxy-3-methylglutaryl-CoA</name>
        <dbReference type="ChEBI" id="CHEBI:43074"/>
    </ligand>
</feature>
<dbReference type="NCBIfam" id="TIGR01835">
    <property type="entry name" value="HMG-CoA-S_prok"/>
    <property type="match status" value="1"/>
</dbReference>
<feature type="binding site" evidence="4">
    <location>
        <position position="242"/>
    </location>
    <ligand>
        <name>(3S)-3-hydroxy-3-methylglutaryl-CoA</name>
        <dbReference type="ChEBI" id="CHEBI:43074"/>
    </ligand>
</feature>
<evidence type="ECO:0000313" key="7">
    <source>
        <dbReference type="EMBL" id="AKP68128.1"/>
    </source>
</evidence>
<evidence type="ECO:0000256" key="2">
    <source>
        <dbReference type="ARBA" id="ARBA00022679"/>
    </source>
</evidence>
<feature type="domain" description="Hydroxymethylglutaryl-coenzyme A synthase C-terminal" evidence="6">
    <location>
        <begin position="261"/>
        <end position="352"/>
    </location>
</feature>
<dbReference type="AlphaFoldDB" id="A0A0H4QN15"/>
<feature type="binding site" evidence="4">
    <location>
        <position position="143"/>
    </location>
    <ligand>
        <name>(3S)-3-hydroxy-3-methylglutaryl-CoA</name>
        <dbReference type="ChEBI" id="CHEBI:43074"/>
    </ligand>
</feature>
<dbReference type="KEGG" id="lgn:ABM34_11680"/>
<accession>A0A0H4QN15</accession>
<dbReference type="Gene3D" id="3.40.47.10">
    <property type="match status" value="2"/>
</dbReference>
<organism evidence="7 8">
    <name type="scientific">Companilactobacillus ginsenosidimutans</name>
    <dbReference type="NCBI Taxonomy" id="1007676"/>
    <lineage>
        <taxon>Bacteria</taxon>
        <taxon>Bacillati</taxon>
        <taxon>Bacillota</taxon>
        <taxon>Bacilli</taxon>
        <taxon>Lactobacillales</taxon>
        <taxon>Lactobacillaceae</taxon>
        <taxon>Companilactobacillus</taxon>
    </lineage>
</organism>
<gene>
    <name evidence="7" type="ORF">ABM34_11680</name>
</gene>
<dbReference type="Pfam" id="PF01154">
    <property type="entry name" value="HMG_CoA_synt_N"/>
    <property type="match status" value="1"/>
</dbReference>
<feature type="active site" description="Proton donor/acceptor" evidence="3">
    <location>
        <position position="233"/>
    </location>
</feature>
<dbReference type="Pfam" id="PF08540">
    <property type="entry name" value="HMG_CoA_synt_C"/>
    <property type="match status" value="1"/>
</dbReference>
<dbReference type="PANTHER" id="PTHR43323">
    <property type="entry name" value="3-HYDROXY-3-METHYLGLUTARYL COENZYME A SYNTHASE"/>
    <property type="match status" value="1"/>
</dbReference>
<proteinExistence type="inferred from homology"/>
<name>A0A0H4QN15_9LACO</name>
<sequence>MDIGIERIGFYTPNSYIDIVELAKARGQEPDKFTIGIGQDKQAVPAIYEDAVTMAAESADQILDDSNKKDIGLVIVGTESSVDESKASALFLMDLLDLPENVRAFEIKEACYGATAGLQMAYNFVSTNPGKKALVVASDIARYGINTPGEVTQGAGSVAMLISSTPQILKLENKSAYMSRNVGDFWRPTFSKTAFARGKFSNQIYIEFFETLWKRYQKEFDVTADDFKAMLYHIPYTKMGTKAMRTLEGKISDEKYAQLQAEYKYSIQYGREVGNLYTGSLYLGLLSYLINSAVTPGDELLLFSYGSGAVGELYSAKVCENFKQYIHVKNVQSLLNNRKKISISEYESIFSQSVRDGESVDPSVVTGEFYLSEIKENERLYKTKQ</sequence>
<evidence type="ECO:0000313" key="8">
    <source>
        <dbReference type="Proteomes" id="UP000036106"/>
    </source>
</evidence>
<dbReference type="STRING" id="1007676.ABM34_11680"/>
<dbReference type="CDD" id="cd00827">
    <property type="entry name" value="init_cond_enzymes"/>
    <property type="match status" value="1"/>
</dbReference>
<evidence type="ECO:0000256" key="1">
    <source>
        <dbReference type="ARBA" id="ARBA00007061"/>
    </source>
</evidence>
<dbReference type="OrthoDB" id="9769523at2"/>
<dbReference type="EMBL" id="CP012034">
    <property type="protein sequence ID" value="AKP68128.1"/>
    <property type="molecule type" value="Genomic_DNA"/>
</dbReference>
<reference evidence="8" key="1">
    <citation type="submission" date="2015-07" db="EMBL/GenBank/DDBJ databases">
        <title>Lactobacillus ginsenosidimutans/EMML 3141/ whole genome sequencing.</title>
        <authorList>
            <person name="Kim M.K."/>
            <person name="Im W.-T."/>
            <person name="Srinivasan S."/>
            <person name="Lee J.-J."/>
        </authorList>
    </citation>
    <scope>NUCLEOTIDE SEQUENCE [LARGE SCALE GENOMIC DNA]</scope>
    <source>
        <strain evidence="8">EMML 3041</strain>
    </source>
</reference>
<dbReference type="PATRIC" id="fig|1007676.4.peg.2361"/>
<evidence type="ECO:0000256" key="4">
    <source>
        <dbReference type="PIRSR" id="PIRSR611554-2"/>
    </source>
</evidence>
<dbReference type="InterPro" id="IPR013746">
    <property type="entry name" value="HMG_CoA_synt_C_dom"/>
</dbReference>
<dbReference type="GO" id="GO:0004421">
    <property type="term" value="F:hydroxymethylglutaryl-CoA synthase activity"/>
    <property type="evidence" value="ECO:0007669"/>
    <property type="project" value="InterPro"/>
</dbReference>
<dbReference type="InterPro" id="IPR016039">
    <property type="entry name" value="Thiolase-like"/>
</dbReference>
<evidence type="ECO:0000259" key="6">
    <source>
        <dbReference type="Pfam" id="PF08540"/>
    </source>
</evidence>
<dbReference type="SUPFAM" id="SSF53901">
    <property type="entry name" value="Thiolase-like"/>
    <property type="match status" value="2"/>
</dbReference>
<feature type="domain" description="Hydroxymethylglutaryl-coenzyme A synthase N-terminal" evidence="5">
    <location>
        <begin position="2"/>
        <end position="163"/>
    </location>
</feature>
<protein>
    <submittedName>
        <fullName evidence="7">Hydroxymethylglutaryl-CoA synthase</fullName>
    </submittedName>
</protein>
<dbReference type="PANTHER" id="PTHR43323:SF2">
    <property type="entry name" value="HYDROXYMETHYLGLUTARYL-COA SYNTHASE"/>
    <property type="match status" value="1"/>
</dbReference>
<evidence type="ECO:0000259" key="5">
    <source>
        <dbReference type="Pfam" id="PF01154"/>
    </source>
</evidence>
<dbReference type="InterPro" id="IPR013528">
    <property type="entry name" value="HMG_CoA_synth_N"/>
</dbReference>
<dbReference type="RefSeq" id="WP_048705932.1">
    <property type="nucleotide sequence ID" value="NZ_CP012034.1"/>
</dbReference>
<feature type="active site" description="Acyl-thioester intermediate" evidence="3">
    <location>
        <position position="111"/>
    </location>
</feature>
<keyword evidence="2" id="KW-0808">Transferase</keyword>
<dbReference type="GO" id="GO:0006084">
    <property type="term" value="P:acetyl-CoA metabolic process"/>
    <property type="evidence" value="ECO:0007669"/>
    <property type="project" value="InterPro"/>
</dbReference>
<comment type="similarity">
    <text evidence="1">Belongs to the thiolase-like superfamily. HMG-CoA synthase family.</text>
</comment>
<keyword evidence="8" id="KW-1185">Reference proteome</keyword>
<dbReference type="Proteomes" id="UP000036106">
    <property type="component" value="Chromosome"/>
</dbReference>
<feature type="active site" description="Proton donor/acceptor" evidence="3">
    <location>
        <position position="79"/>
    </location>
</feature>